<dbReference type="EMBL" id="KK103569">
    <property type="protein sequence ID" value="KIY95322.1"/>
    <property type="molecule type" value="Genomic_DNA"/>
</dbReference>
<feature type="region of interest" description="Disordered" evidence="1">
    <location>
        <begin position="1"/>
        <end position="31"/>
    </location>
</feature>
<dbReference type="GO" id="GO:0005739">
    <property type="term" value="C:mitochondrion"/>
    <property type="evidence" value="ECO:0007669"/>
    <property type="project" value="TreeGrafter"/>
</dbReference>
<gene>
    <name evidence="3" type="ORF">MNEG_12642</name>
</gene>
<sequence>MDSDDEDGGGGGMVGGADGGEGDEGGATAAWQLPKATALDVRRHDERTLYGAIPGAVHVPADELASALALEPREFVRRYRCERPPRDEPLVVHSRTAGRAFWAAQVAHDAGYGRLLVLRGGAYSWRADGVKPYASYQPWEPPPEPEAAPAEPHDAAAALEELLTLGLATRAGGGGGGGSAAA</sequence>
<dbReference type="InterPro" id="IPR001763">
    <property type="entry name" value="Rhodanese-like_dom"/>
</dbReference>
<dbReference type="KEGG" id="mng:MNEG_12642"/>
<name>A0A0D2J602_9CHLO</name>
<dbReference type="OrthoDB" id="566238at2759"/>
<dbReference type="SMART" id="SM00450">
    <property type="entry name" value="RHOD"/>
    <property type="match status" value="1"/>
</dbReference>
<evidence type="ECO:0000256" key="1">
    <source>
        <dbReference type="SAM" id="MobiDB-lite"/>
    </source>
</evidence>
<evidence type="ECO:0000313" key="4">
    <source>
        <dbReference type="Proteomes" id="UP000054498"/>
    </source>
</evidence>
<dbReference type="AlphaFoldDB" id="A0A0D2J602"/>
<accession>A0A0D2J602</accession>
<dbReference type="SUPFAM" id="SSF52821">
    <property type="entry name" value="Rhodanese/Cell cycle control phosphatase"/>
    <property type="match status" value="1"/>
</dbReference>
<feature type="domain" description="Rhodanese" evidence="2">
    <location>
        <begin position="32"/>
        <end position="134"/>
    </location>
</feature>
<dbReference type="PANTHER" id="PTHR44086:SF10">
    <property type="entry name" value="THIOSULFATE SULFURTRANSFERASE_RHODANESE-LIKE DOMAIN-CONTAINING PROTEIN 3"/>
    <property type="match status" value="1"/>
</dbReference>
<reference evidence="3 4" key="1">
    <citation type="journal article" date="2013" name="BMC Genomics">
        <title>Reconstruction of the lipid metabolism for the microalga Monoraphidium neglectum from its genome sequence reveals characteristics suitable for biofuel production.</title>
        <authorList>
            <person name="Bogen C."/>
            <person name="Al-Dilaimi A."/>
            <person name="Albersmeier A."/>
            <person name="Wichmann J."/>
            <person name="Grundmann M."/>
            <person name="Rupp O."/>
            <person name="Lauersen K.J."/>
            <person name="Blifernez-Klassen O."/>
            <person name="Kalinowski J."/>
            <person name="Goesmann A."/>
            <person name="Mussgnug J.H."/>
            <person name="Kruse O."/>
        </authorList>
    </citation>
    <scope>NUCLEOTIDE SEQUENCE [LARGE SCALE GENOMIC DNA]</scope>
    <source>
        <strain evidence="3 4">SAG 48.87</strain>
    </source>
</reference>
<dbReference type="Pfam" id="PF00581">
    <property type="entry name" value="Rhodanese"/>
    <property type="match status" value="1"/>
</dbReference>
<organism evidence="3 4">
    <name type="scientific">Monoraphidium neglectum</name>
    <dbReference type="NCBI Taxonomy" id="145388"/>
    <lineage>
        <taxon>Eukaryota</taxon>
        <taxon>Viridiplantae</taxon>
        <taxon>Chlorophyta</taxon>
        <taxon>core chlorophytes</taxon>
        <taxon>Chlorophyceae</taxon>
        <taxon>CS clade</taxon>
        <taxon>Sphaeropleales</taxon>
        <taxon>Selenastraceae</taxon>
        <taxon>Monoraphidium</taxon>
    </lineage>
</organism>
<dbReference type="PROSITE" id="PS50206">
    <property type="entry name" value="RHODANESE_3"/>
    <property type="match status" value="1"/>
</dbReference>
<dbReference type="InterPro" id="IPR036873">
    <property type="entry name" value="Rhodanese-like_dom_sf"/>
</dbReference>
<dbReference type="PANTHER" id="PTHR44086">
    <property type="entry name" value="THIOSULFATE SULFURTRANSFERASE RDL2, MITOCHONDRIAL-RELATED"/>
    <property type="match status" value="1"/>
</dbReference>
<dbReference type="RefSeq" id="XP_013894342.1">
    <property type="nucleotide sequence ID" value="XM_014038888.1"/>
</dbReference>
<keyword evidence="4" id="KW-1185">Reference proteome</keyword>
<dbReference type="GO" id="GO:0004792">
    <property type="term" value="F:thiosulfate-cyanide sulfurtransferase activity"/>
    <property type="evidence" value="ECO:0007669"/>
    <property type="project" value="TreeGrafter"/>
</dbReference>
<protein>
    <recommendedName>
        <fullName evidence="2">Rhodanese domain-containing protein</fullName>
    </recommendedName>
</protein>
<feature type="compositionally biased region" description="Gly residues" evidence="1">
    <location>
        <begin position="9"/>
        <end position="19"/>
    </location>
</feature>
<dbReference type="Gene3D" id="3.40.250.10">
    <property type="entry name" value="Rhodanese-like domain"/>
    <property type="match status" value="1"/>
</dbReference>
<evidence type="ECO:0000259" key="2">
    <source>
        <dbReference type="PROSITE" id="PS50206"/>
    </source>
</evidence>
<evidence type="ECO:0000313" key="3">
    <source>
        <dbReference type="EMBL" id="KIY95322.1"/>
    </source>
</evidence>
<dbReference type="STRING" id="145388.A0A0D2J602"/>
<dbReference type="GeneID" id="25730025"/>
<proteinExistence type="predicted"/>
<dbReference type="Proteomes" id="UP000054498">
    <property type="component" value="Unassembled WGS sequence"/>
</dbReference>